<protein>
    <submittedName>
        <fullName evidence="3">Type VI secretion protein</fullName>
    </submittedName>
</protein>
<dbReference type="EMBL" id="BLXZ01000001">
    <property type="protein sequence ID" value="GFO66911.1"/>
    <property type="molecule type" value="Genomic_DNA"/>
</dbReference>
<dbReference type="InterPro" id="IPR044032">
    <property type="entry name" value="TssC1_C"/>
</dbReference>
<dbReference type="Proteomes" id="UP000587586">
    <property type="component" value="Unassembled WGS sequence"/>
</dbReference>
<dbReference type="InterPro" id="IPR010269">
    <property type="entry name" value="T6SS_TssC-like"/>
</dbReference>
<evidence type="ECO:0000259" key="1">
    <source>
        <dbReference type="Pfam" id="PF05943"/>
    </source>
</evidence>
<dbReference type="InterPro" id="IPR044031">
    <property type="entry name" value="TssC1_N"/>
</dbReference>
<feature type="domain" description="TssC1 N-terminal" evidence="1">
    <location>
        <begin position="68"/>
        <end position="367"/>
    </location>
</feature>
<proteinExistence type="predicted"/>
<dbReference type="NCBIfam" id="TIGR03355">
    <property type="entry name" value="VI_chp_2"/>
    <property type="match status" value="1"/>
</dbReference>
<evidence type="ECO:0000259" key="2">
    <source>
        <dbReference type="Pfam" id="PF18945"/>
    </source>
</evidence>
<dbReference type="PANTHER" id="PTHR35565:SF1">
    <property type="entry name" value="TYPE VI SECRETION SYSTEM CONTRACTILE SHEATH LARGE SUBUNIT"/>
    <property type="match status" value="1"/>
</dbReference>
<feature type="domain" description="TssC1 C-terminal" evidence="2">
    <location>
        <begin position="380"/>
        <end position="491"/>
    </location>
</feature>
<sequence length="496" mass="55937">MNNNYPFPTQTLDIPIPTVDLVQEIVQSTRIEPADEAYALTCRGVETLITQLAARESGPVRVSSASLDQLIAELDLKLSRQLDEILHHEQFQKLESAWRSLEFLVKRVDFRENIRVEILQVSKEELAEDFEDAPEVVQSGLYKTVYSAEYGQFGGTPYGCLIGNYQFCAAAADVRLLQQVAQVAALSHTPFIAAAAAQFFGVAEYGALPLLKDLSSTLEGPQYLKWQAFRETEPARYVGLTLPRFLLRLPYGPDGIPVRHFDYREQAGADPRHYLWGNAAFALASCLAESFARYRWCANIVGPQGGGAVRDLPLYHYQALGSLQTKIPTEVLVSERREFELAEQGFIALTMRKGSDNAAFFSANSAQKPKYFGSSATGKEAELNYRLGLQLPYLFVVSRLAHYLKVIQREQIGTFKERDDLEQELNSWIRQYVSDMDSPMPGVRSRRPLRQAEVSVEEVPGEAGWYRVSLQVRPHFKYLGAYFTLALVGRLDREKR</sequence>
<evidence type="ECO:0000313" key="4">
    <source>
        <dbReference type="Proteomes" id="UP000587586"/>
    </source>
</evidence>
<dbReference type="Pfam" id="PF05943">
    <property type="entry name" value="VipB"/>
    <property type="match status" value="1"/>
</dbReference>
<dbReference type="PANTHER" id="PTHR35565">
    <property type="entry name" value="CYTOPLASMIC PROTEIN-RELATED"/>
    <property type="match status" value="1"/>
</dbReference>
<reference evidence="4" key="1">
    <citation type="submission" date="2020-06" db="EMBL/GenBank/DDBJ databases">
        <title>Draft genomic sequecing of Geomonas sp. Red745.</title>
        <authorList>
            <person name="Itoh H."/>
            <person name="Xu Z.X."/>
            <person name="Ushijima N."/>
            <person name="Masuda Y."/>
            <person name="Shiratori Y."/>
            <person name="Senoo K."/>
        </authorList>
    </citation>
    <scope>NUCLEOTIDE SEQUENCE [LARGE SCALE GENOMIC DNA]</scope>
    <source>
        <strain evidence="4">Red745</strain>
    </source>
</reference>
<gene>
    <name evidence="3" type="primary">tssC</name>
    <name evidence="3" type="ORF">GMLC_04900</name>
</gene>
<keyword evidence="4" id="KW-1185">Reference proteome</keyword>
<comment type="caution">
    <text evidence="3">The sequence shown here is derived from an EMBL/GenBank/DDBJ whole genome shotgun (WGS) entry which is preliminary data.</text>
</comment>
<organism evidence="3 4">
    <name type="scientific">Geomonas limicola</name>
    <dbReference type="NCBI Taxonomy" id="2740186"/>
    <lineage>
        <taxon>Bacteria</taxon>
        <taxon>Pseudomonadati</taxon>
        <taxon>Thermodesulfobacteriota</taxon>
        <taxon>Desulfuromonadia</taxon>
        <taxon>Geobacterales</taxon>
        <taxon>Geobacteraceae</taxon>
        <taxon>Geomonas</taxon>
    </lineage>
</organism>
<name>A0A6V8N398_9BACT</name>
<dbReference type="Pfam" id="PF18945">
    <property type="entry name" value="VipB_2"/>
    <property type="match status" value="1"/>
</dbReference>
<dbReference type="RefSeq" id="WP_183359435.1">
    <property type="nucleotide sequence ID" value="NZ_BLXZ01000001.1"/>
</dbReference>
<dbReference type="AlphaFoldDB" id="A0A6V8N398"/>
<accession>A0A6V8N398</accession>
<evidence type="ECO:0000313" key="3">
    <source>
        <dbReference type="EMBL" id="GFO66911.1"/>
    </source>
</evidence>